<evidence type="ECO:0000313" key="1">
    <source>
        <dbReference type="EMBL" id="KAH1168287.1"/>
    </source>
</evidence>
<evidence type="ECO:0000313" key="2">
    <source>
        <dbReference type="Proteomes" id="UP000827986"/>
    </source>
</evidence>
<reference evidence="1" key="1">
    <citation type="submission" date="2021-09" db="EMBL/GenBank/DDBJ databases">
        <title>The genome of Mauremys mutica provides insights into the evolution of semi-aquatic lifestyle.</title>
        <authorList>
            <person name="Gong S."/>
            <person name="Gao Y."/>
        </authorList>
    </citation>
    <scope>NUCLEOTIDE SEQUENCE</scope>
    <source>
        <strain evidence="1">MM-2020</strain>
        <tissue evidence="1">Muscle</tissue>
    </source>
</reference>
<gene>
    <name evidence="1" type="ORF">KIL84_003770</name>
</gene>
<organism evidence="1 2">
    <name type="scientific">Mauremys mutica</name>
    <name type="common">yellowpond turtle</name>
    <dbReference type="NCBI Taxonomy" id="74926"/>
    <lineage>
        <taxon>Eukaryota</taxon>
        <taxon>Metazoa</taxon>
        <taxon>Chordata</taxon>
        <taxon>Craniata</taxon>
        <taxon>Vertebrata</taxon>
        <taxon>Euteleostomi</taxon>
        <taxon>Archelosauria</taxon>
        <taxon>Testudinata</taxon>
        <taxon>Testudines</taxon>
        <taxon>Cryptodira</taxon>
        <taxon>Durocryptodira</taxon>
        <taxon>Testudinoidea</taxon>
        <taxon>Geoemydidae</taxon>
        <taxon>Geoemydinae</taxon>
        <taxon>Mauremys</taxon>
    </lineage>
</organism>
<sequence length="132" mass="15112">MLEQNRTMHLPNPKQQLCIQISFLRPIDHILSHEQLEGDIYFDAITAPCSALANANNIEFPLNGRLICCDVFPGEFLKACSSESVMQIVFLVLWILSRNRGLYTLTQNCWVFKPPRSNIFTKHITFPVCVSE</sequence>
<comment type="caution">
    <text evidence="1">The sequence shown here is derived from an EMBL/GenBank/DDBJ whole genome shotgun (WGS) entry which is preliminary data.</text>
</comment>
<dbReference type="Proteomes" id="UP000827986">
    <property type="component" value="Unassembled WGS sequence"/>
</dbReference>
<dbReference type="AlphaFoldDB" id="A0A9D3WWD7"/>
<dbReference type="EMBL" id="JAHDVG010000486">
    <property type="protein sequence ID" value="KAH1168287.1"/>
    <property type="molecule type" value="Genomic_DNA"/>
</dbReference>
<protein>
    <submittedName>
        <fullName evidence="1">Uncharacterized protein</fullName>
    </submittedName>
</protein>
<proteinExistence type="predicted"/>
<accession>A0A9D3WWD7</accession>
<name>A0A9D3WWD7_9SAUR</name>
<keyword evidence="2" id="KW-1185">Reference proteome</keyword>